<proteinExistence type="inferred from homology"/>
<dbReference type="Gene3D" id="3.40.50.300">
    <property type="entry name" value="P-loop containing nucleotide triphosphate hydrolases"/>
    <property type="match status" value="1"/>
</dbReference>
<dbReference type="SUPFAM" id="SSF48019">
    <property type="entry name" value="post-AAA+ oligomerization domain-like"/>
    <property type="match status" value="1"/>
</dbReference>
<dbReference type="CDD" id="cd18139">
    <property type="entry name" value="HLD_clamp_RarA"/>
    <property type="match status" value="1"/>
</dbReference>
<feature type="domain" description="AAA+ ATPase" evidence="7">
    <location>
        <begin position="61"/>
        <end position="177"/>
    </location>
</feature>
<dbReference type="InterPro" id="IPR003959">
    <property type="entry name" value="ATPase_AAA_core"/>
</dbReference>
<dbReference type="GO" id="GO:0017116">
    <property type="term" value="F:single-stranded DNA helicase activity"/>
    <property type="evidence" value="ECO:0007669"/>
    <property type="project" value="TreeGrafter"/>
</dbReference>
<comment type="function">
    <text evidence="1">DNA-dependent ATPase that plays important roles in cellular responses to stalled DNA replication processes.</text>
</comment>
<evidence type="ECO:0000256" key="6">
    <source>
        <dbReference type="SAM" id="MobiDB-lite"/>
    </source>
</evidence>
<dbReference type="FunFam" id="3.40.50.300:FF:000345">
    <property type="entry name" value="AAA family ATPase"/>
    <property type="match status" value="1"/>
</dbReference>
<evidence type="ECO:0000313" key="8">
    <source>
        <dbReference type="EMBL" id="SDN65233.1"/>
    </source>
</evidence>
<keyword evidence="4" id="KW-0547">Nucleotide-binding</keyword>
<evidence type="ECO:0000259" key="7">
    <source>
        <dbReference type="SMART" id="SM00382"/>
    </source>
</evidence>
<dbReference type="SUPFAM" id="SSF52540">
    <property type="entry name" value="P-loop containing nucleoside triphosphate hydrolases"/>
    <property type="match status" value="1"/>
</dbReference>
<dbReference type="GO" id="GO:0005524">
    <property type="term" value="F:ATP binding"/>
    <property type="evidence" value="ECO:0007669"/>
    <property type="project" value="UniProtKB-KW"/>
</dbReference>
<dbReference type="GO" id="GO:0003677">
    <property type="term" value="F:DNA binding"/>
    <property type="evidence" value="ECO:0007669"/>
    <property type="project" value="InterPro"/>
</dbReference>
<dbReference type="STRING" id="582672.SAMN05216360_11024"/>
<dbReference type="GO" id="GO:0008047">
    <property type="term" value="F:enzyme activator activity"/>
    <property type="evidence" value="ECO:0007669"/>
    <property type="project" value="TreeGrafter"/>
</dbReference>
<dbReference type="Gene3D" id="1.20.272.10">
    <property type="match status" value="1"/>
</dbReference>
<dbReference type="GO" id="GO:0016887">
    <property type="term" value="F:ATP hydrolysis activity"/>
    <property type="evidence" value="ECO:0007669"/>
    <property type="project" value="InterPro"/>
</dbReference>
<dbReference type="FunFam" id="1.20.272.10:FF:000001">
    <property type="entry name" value="Putative AAA family ATPase"/>
    <property type="match status" value="1"/>
</dbReference>
<dbReference type="PANTHER" id="PTHR13779">
    <property type="entry name" value="WERNER HELICASE-INTERACTING PROTEIN 1 FAMILY MEMBER"/>
    <property type="match status" value="1"/>
</dbReference>
<dbReference type="InterPro" id="IPR008921">
    <property type="entry name" value="DNA_pol3_clamp-load_cplx_C"/>
</dbReference>
<accession>A0A1H0D507</accession>
<dbReference type="GO" id="GO:0000731">
    <property type="term" value="P:DNA synthesis involved in DNA repair"/>
    <property type="evidence" value="ECO:0007669"/>
    <property type="project" value="TreeGrafter"/>
</dbReference>
<gene>
    <name evidence="8" type="ORF">SAMN05216360_11024</name>
</gene>
<sequence length="447" mass="48801">MSDLFASAEPPSSQESGRASGAEAARPLADRLRPQSLAEVVGQEHLTGEGGALTRLLRGRTLGSLIFWGPPGTGKTTVARLLAQGTDLHFEQISAIFSGVPELRKVFEAARRRRATGQGTLLFVDEIHRFNRAQLDAFLPVMEDGTVTLVGATTENPSFELNAALLSRARVLLFRALDPGAIARLLVRAEELTGQALPLTEEARGVLVRMADGDGRAALTLAEEVWRSAQAGETLDAEALQTIVQRRAPIYDKAQEGHYNLISALHKTVRGSDPDAALYYLCRMLDAGEDRLFIARRLVRMAVEDIGLADPQALVVANAAKDAFDFLGSPEGELALAQAAIYLACAPKSNAVYEAYKAATRLAKEAGSLPPPRTILNAPTKLMKRIGYGEGYRYDHDEPDAFSGQDYWPDALGRQHLYQPTERGYETRIAERLDRWEALRKARRGEG</sequence>
<evidence type="ECO:0000256" key="1">
    <source>
        <dbReference type="ARBA" id="ARBA00002393"/>
    </source>
</evidence>
<dbReference type="InterPro" id="IPR027417">
    <property type="entry name" value="P-loop_NTPase"/>
</dbReference>
<comment type="similarity">
    <text evidence="2">Belongs to the AAA ATPase family. RarA/MGS1/WRNIP1 subfamily.</text>
</comment>
<dbReference type="InterPro" id="IPR051314">
    <property type="entry name" value="AAA_ATPase_RarA/MGS1/WRNIP1"/>
</dbReference>
<keyword evidence="9" id="KW-1185">Reference proteome</keyword>
<evidence type="ECO:0000256" key="5">
    <source>
        <dbReference type="ARBA" id="ARBA00022840"/>
    </source>
</evidence>
<dbReference type="InterPro" id="IPR003593">
    <property type="entry name" value="AAA+_ATPase"/>
</dbReference>
<dbReference type="Pfam" id="PF00004">
    <property type="entry name" value="AAA"/>
    <property type="match status" value="1"/>
</dbReference>
<evidence type="ECO:0000256" key="2">
    <source>
        <dbReference type="ARBA" id="ARBA00008959"/>
    </source>
</evidence>
<dbReference type="GO" id="GO:0006261">
    <property type="term" value="P:DNA-templated DNA replication"/>
    <property type="evidence" value="ECO:0007669"/>
    <property type="project" value="TreeGrafter"/>
</dbReference>
<dbReference type="InterPro" id="IPR032423">
    <property type="entry name" value="AAA_assoc_2"/>
</dbReference>
<organism evidence="8 9">
    <name type="scientific">Methylobacterium phyllostachyos</name>
    <dbReference type="NCBI Taxonomy" id="582672"/>
    <lineage>
        <taxon>Bacteria</taxon>
        <taxon>Pseudomonadati</taxon>
        <taxon>Pseudomonadota</taxon>
        <taxon>Alphaproteobacteria</taxon>
        <taxon>Hyphomicrobiales</taxon>
        <taxon>Methylobacteriaceae</taxon>
        <taxon>Methylobacterium</taxon>
    </lineage>
</organism>
<dbReference type="Proteomes" id="UP000198704">
    <property type="component" value="Unassembled WGS sequence"/>
</dbReference>
<dbReference type="RefSeq" id="WP_091717631.1">
    <property type="nucleotide sequence ID" value="NZ_FNHS01000010.1"/>
</dbReference>
<keyword evidence="5" id="KW-0067">ATP-binding</keyword>
<dbReference type="EMBL" id="FNHS01000010">
    <property type="protein sequence ID" value="SDN65233.1"/>
    <property type="molecule type" value="Genomic_DNA"/>
</dbReference>
<evidence type="ECO:0000256" key="4">
    <source>
        <dbReference type="ARBA" id="ARBA00022741"/>
    </source>
</evidence>
<dbReference type="Pfam" id="PF12002">
    <property type="entry name" value="MgsA_C"/>
    <property type="match status" value="1"/>
</dbReference>
<dbReference type="Pfam" id="PF16193">
    <property type="entry name" value="AAA_assoc_2"/>
    <property type="match status" value="1"/>
</dbReference>
<evidence type="ECO:0000256" key="3">
    <source>
        <dbReference type="ARBA" id="ARBA00020776"/>
    </source>
</evidence>
<dbReference type="PANTHER" id="PTHR13779:SF7">
    <property type="entry name" value="ATPASE WRNIP1"/>
    <property type="match status" value="1"/>
</dbReference>
<dbReference type="SMART" id="SM00382">
    <property type="entry name" value="AAA"/>
    <property type="match status" value="1"/>
</dbReference>
<dbReference type="OrthoDB" id="9778364at2"/>
<dbReference type="CDD" id="cd00009">
    <property type="entry name" value="AAA"/>
    <property type="match status" value="1"/>
</dbReference>
<dbReference type="Gene3D" id="1.10.3710.10">
    <property type="entry name" value="DNA polymerase III clamp loader subunits, C-terminal domain"/>
    <property type="match status" value="1"/>
</dbReference>
<protein>
    <recommendedName>
        <fullName evidence="3">Replication-associated recombination protein A</fullName>
    </recommendedName>
</protein>
<dbReference type="FunFam" id="1.10.3710.10:FF:000004">
    <property type="entry name" value="Putative ATPase, AAA family"/>
    <property type="match status" value="1"/>
</dbReference>
<dbReference type="AlphaFoldDB" id="A0A1H0D507"/>
<reference evidence="9" key="1">
    <citation type="submission" date="2016-10" db="EMBL/GenBank/DDBJ databases">
        <authorList>
            <person name="Varghese N."/>
            <person name="Submissions S."/>
        </authorList>
    </citation>
    <scope>NUCLEOTIDE SEQUENCE [LARGE SCALE GENOMIC DNA]</scope>
    <source>
        <strain evidence="9">BL47</strain>
    </source>
</reference>
<dbReference type="InterPro" id="IPR021886">
    <property type="entry name" value="MgsA_C"/>
</dbReference>
<feature type="region of interest" description="Disordered" evidence="6">
    <location>
        <begin position="1"/>
        <end position="27"/>
    </location>
</feature>
<evidence type="ECO:0000313" key="9">
    <source>
        <dbReference type="Proteomes" id="UP000198704"/>
    </source>
</evidence>
<name>A0A1H0D507_9HYPH</name>